<feature type="transmembrane region" description="Helical" evidence="7">
    <location>
        <begin position="144"/>
        <end position="163"/>
    </location>
</feature>
<evidence type="ECO:0000256" key="4">
    <source>
        <dbReference type="ARBA" id="ARBA00022692"/>
    </source>
</evidence>
<dbReference type="PANTHER" id="PTHR43744:SF12">
    <property type="entry name" value="ABC TRANSPORTER PERMEASE PROTEIN MG189-RELATED"/>
    <property type="match status" value="1"/>
</dbReference>
<dbReference type="AlphaFoldDB" id="A0A556R807"/>
<keyword evidence="6 7" id="KW-0472">Membrane</keyword>
<feature type="transmembrane region" description="Helical" evidence="7">
    <location>
        <begin position="104"/>
        <end position="124"/>
    </location>
</feature>
<keyword evidence="2 7" id="KW-0813">Transport</keyword>
<feature type="transmembrane region" description="Helical" evidence="7">
    <location>
        <begin position="183"/>
        <end position="205"/>
    </location>
</feature>
<evidence type="ECO:0000256" key="1">
    <source>
        <dbReference type="ARBA" id="ARBA00004651"/>
    </source>
</evidence>
<feature type="domain" description="ABC transmembrane type-1" evidence="8">
    <location>
        <begin position="72"/>
        <end position="262"/>
    </location>
</feature>
<evidence type="ECO:0000313" key="9">
    <source>
        <dbReference type="EMBL" id="TSJ85020.1"/>
    </source>
</evidence>
<feature type="transmembrane region" description="Helical" evidence="7">
    <location>
        <begin position="241"/>
        <end position="261"/>
    </location>
</feature>
<dbReference type="InterPro" id="IPR035906">
    <property type="entry name" value="MetI-like_sf"/>
</dbReference>
<evidence type="ECO:0000313" key="10">
    <source>
        <dbReference type="Proteomes" id="UP000317536"/>
    </source>
</evidence>
<comment type="caution">
    <text evidence="9">The sequence shown here is derived from an EMBL/GenBank/DDBJ whole genome shotgun (WGS) entry which is preliminary data.</text>
</comment>
<keyword evidence="5 7" id="KW-1133">Transmembrane helix</keyword>
<sequence length="277" mass="30703">MTITRRRRIRTTILSVVVIALALICASPLYVVIVNTFKSSGEMMSNPFGLPSKFSLENYRHAFESLPIFRALANTVIVTVAGVALQVIIGALAAYGMVQKRSRFTAGIGAFLLLSFVLPGQTLLIPQYKMEAGLGLVDTLTGLVVLYLAGSTFCYFLVVQYMMKLPQELFEAARIDGAGPLRIFWQIVLPLIRPILITVIVFQTMGTWNDFMTPNIYISSPEKQTIVLQVFTAMGQFTTNWPLFMTITTIALIPVFIFFILCQKWIVAGLVAGSVKE</sequence>
<dbReference type="GO" id="GO:0005886">
    <property type="term" value="C:plasma membrane"/>
    <property type="evidence" value="ECO:0007669"/>
    <property type="project" value="UniProtKB-SubCell"/>
</dbReference>
<evidence type="ECO:0000259" key="8">
    <source>
        <dbReference type="PROSITE" id="PS50928"/>
    </source>
</evidence>
<reference evidence="9 10" key="1">
    <citation type="submission" date="2019-07" db="EMBL/GenBank/DDBJ databases">
        <title>Bifidobacterium asteroides genomes.</title>
        <authorList>
            <person name="Zheng H."/>
        </authorList>
    </citation>
    <scope>NUCLEOTIDE SEQUENCE [LARGE SCALE GENOMIC DNA]</scope>
    <source>
        <strain evidence="9 10">W8111</strain>
    </source>
</reference>
<evidence type="ECO:0000256" key="3">
    <source>
        <dbReference type="ARBA" id="ARBA00022475"/>
    </source>
</evidence>
<dbReference type="CDD" id="cd06261">
    <property type="entry name" value="TM_PBP2"/>
    <property type="match status" value="1"/>
</dbReference>
<gene>
    <name evidence="9" type="ORF">FPK29_07510</name>
</gene>
<evidence type="ECO:0000256" key="2">
    <source>
        <dbReference type="ARBA" id="ARBA00022448"/>
    </source>
</evidence>
<dbReference type="PANTHER" id="PTHR43744">
    <property type="entry name" value="ABC TRANSPORTER PERMEASE PROTEIN MG189-RELATED-RELATED"/>
    <property type="match status" value="1"/>
</dbReference>
<feature type="transmembrane region" description="Helical" evidence="7">
    <location>
        <begin position="68"/>
        <end position="92"/>
    </location>
</feature>
<evidence type="ECO:0000256" key="6">
    <source>
        <dbReference type="ARBA" id="ARBA00023136"/>
    </source>
</evidence>
<keyword evidence="4 7" id="KW-0812">Transmembrane</keyword>
<name>A0A556R807_9BIFI</name>
<organism evidence="9 10">
    <name type="scientific">Bifidobacterium asteroides</name>
    <dbReference type="NCBI Taxonomy" id="1684"/>
    <lineage>
        <taxon>Bacteria</taxon>
        <taxon>Bacillati</taxon>
        <taxon>Actinomycetota</taxon>
        <taxon>Actinomycetes</taxon>
        <taxon>Bifidobacteriales</taxon>
        <taxon>Bifidobacteriaceae</taxon>
        <taxon>Bifidobacterium</taxon>
    </lineage>
</organism>
<dbReference type="Pfam" id="PF00528">
    <property type="entry name" value="BPD_transp_1"/>
    <property type="match status" value="1"/>
</dbReference>
<evidence type="ECO:0000256" key="5">
    <source>
        <dbReference type="ARBA" id="ARBA00022989"/>
    </source>
</evidence>
<dbReference type="InterPro" id="IPR000515">
    <property type="entry name" value="MetI-like"/>
</dbReference>
<dbReference type="SUPFAM" id="SSF161098">
    <property type="entry name" value="MetI-like"/>
    <property type="match status" value="1"/>
</dbReference>
<proteinExistence type="inferred from homology"/>
<evidence type="ECO:0000256" key="7">
    <source>
        <dbReference type="RuleBase" id="RU363032"/>
    </source>
</evidence>
<dbReference type="Proteomes" id="UP000317536">
    <property type="component" value="Unassembled WGS sequence"/>
</dbReference>
<dbReference type="GO" id="GO:0055085">
    <property type="term" value="P:transmembrane transport"/>
    <property type="evidence" value="ECO:0007669"/>
    <property type="project" value="InterPro"/>
</dbReference>
<keyword evidence="3" id="KW-1003">Cell membrane</keyword>
<protein>
    <submittedName>
        <fullName evidence="9">Carbohydrate ABC transporter permease</fullName>
    </submittedName>
</protein>
<feature type="transmembrane region" description="Helical" evidence="7">
    <location>
        <begin position="12"/>
        <end position="33"/>
    </location>
</feature>
<dbReference type="PROSITE" id="PS50928">
    <property type="entry name" value="ABC_TM1"/>
    <property type="match status" value="1"/>
</dbReference>
<accession>A0A556R807</accession>
<dbReference type="EMBL" id="VMHJ01000004">
    <property type="protein sequence ID" value="TSJ85020.1"/>
    <property type="molecule type" value="Genomic_DNA"/>
</dbReference>
<comment type="similarity">
    <text evidence="7">Belongs to the binding-protein-dependent transport system permease family.</text>
</comment>
<comment type="subcellular location">
    <subcellularLocation>
        <location evidence="1 7">Cell membrane</location>
        <topology evidence="1 7">Multi-pass membrane protein</topology>
    </subcellularLocation>
</comment>
<dbReference type="Gene3D" id="1.10.3720.10">
    <property type="entry name" value="MetI-like"/>
    <property type="match status" value="1"/>
</dbReference>